<dbReference type="SUPFAM" id="SSF47459">
    <property type="entry name" value="HLH, helix-loop-helix DNA-binding domain"/>
    <property type="match status" value="1"/>
</dbReference>
<evidence type="ECO:0000256" key="2">
    <source>
        <dbReference type="ARBA" id="ARBA00005510"/>
    </source>
</evidence>
<reference evidence="10 11" key="1">
    <citation type="submission" date="2020-08" db="EMBL/GenBank/DDBJ databases">
        <title>Plant Genome Project.</title>
        <authorList>
            <person name="Zhang R.-G."/>
        </authorList>
    </citation>
    <scope>NUCLEOTIDE SEQUENCE [LARGE SCALE GENOMIC DNA]</scope>
    <source>
        <tissue evidence="10">Rhizome</tissue>
    </source>
</reference>
<feature type="compositionally biased region" description="Basic and acidic residues" evidence="8">
    <location>
        <begin position="419"/>
        <end position="432"/>
    </location>
</feature>
<organism evidence="10 11">
    <name type="scientific">Zingiber officinale</name>
    <name type="common">Ginger</name>
    <name type="synonym">Amomum zingiber</name>
    <dbReference type="NCBI Taxonomy" id="94328"/>
    <lineage>
        <taxon>Eukaryota</taxon>
        <taxon>Viridiplantae</taxon>
        <taxon>Streptophyta</taxon>
        <taxon>Embryophyta</taxon>
        <taxon>Tracheophyta</taxon>
        <taxon>Spermatophyta</taxon>
        <taxon>Magnoliopsida</taxon>
        <taxon>Liliopsida</taxon>
        <taxon>Zingiberales</taxon>
        <taxon>Zingiberaceae</taxon>
        <taxon>Zingiber</taxon>
    </lineage>
</organism>
<feature type="compositionally biased region" description="Basic residues" evidence="8">
    <location>
        <begin position="409"/>
        <end position="418"/>
    </location>
</feature>
<accession>A0A8J5GPF6</accession>
<evidence type="ECO:0000256" key="5">
    <source>
        <dbReference type="ARBA" id="ARBA00023242"/>
    </source>
</evidence>
<evidence type="ECO:0000313" key="11">
    <source>
        <dbReference type="Proteomes" id="UP000734854"/>
    </source>
</evidence>
<dbReference type="Proteomes" id="UP000734854">
    <property type="component" value="Unassembled WGS sequence"/>
</dbReference>
<keyword evidence="7" id="KW-0175">Coiled coil</keyword>
<evidence type="ECO:0000256" key="6">
    <source>
        <dbReference type="RuleBase" id="RU369104"/>
    </source>
</evidence>
<dbReference type="GO" id="GO:0003700">
    <property type="term" value="F:DNA-binding transcription factor activity"/>
    <property type="evidence" value="ECO:0007669"/>
    <property type="project" value="InterPro"/>
</dbReference>
<dbReference type="EMBL" id="JACMSC010000009">
    <property type="protein sequence ID" value="KAG6508997.1"/>
    <property type="molecule type" value="Genomic_DNA"/>
</dbReference>
<gene>
    <name evidence="10" type="ORF">ZIOFF_034380</name>
</gene>
<evidence type="ECO:0000256" key="1">
    <source>
        <dbReference type="ARBA" id="ARBA00004123"/>
    </source>
</evidence>
<keyword evidence="4 6" id="KW-0804">Transcription</keyword>
<dbReference type="AlphaFoldDB" id="A0A8J5GPF6"/>
<dbReference type="InterPro" id="IPR036638">
    <property type="entry name" value="HLH_DNA-bd_sf"/>
</dbReference>
<keyword evidence="11" id="KW-1185">Reference proteome</keyword>
<dbReference type="Pfam" id="PF22754">
    <property type="entry name" value="bHLH-TF_ACT-like_plant"/>
    <property type="match status" value="1"/>
</dbReference>
<evidence type="ECO:0000259" key="9">
    <source>
        <dbReference type="PROSITE" id="PS50888"/>
    </source>
</evidence>
<protein>
    <recommendedName>
        <fullName evidence="6">Transcription factor</fullName>
        <shortName evidence="6">bHLH transcription factor</shortName>
    </recommendedName>
    <alternativeName>
        <fullName evidence="6">Basic helix-loop-helix protein</fullName>
    </alternativeName>
</protein>
<feature type="coiled-coil region" evidence="7">
    <location>
        <begin position="468"/>
        <end position="502"/>
    </location>
</feature>
<dbReference type="InterPro" id="IPR045084">
    <property type="entry name" value="AIB/MYC-like"/>
</dbReference>
<comment type="caution">
    <text evidence="10">The sequence shown here is derived from an EMBL/GenBank/DDBJ whole genome shotgun (WGS) entry which is preliminary data.</text>
</comment>
<dbReference type="Gene3D" id="4.10.280.10">
    <property type="entry name" value="Helix-loop-helix DNA-binding domain"/>
    <property type="match status" value="1"/>
</dbReference>
<sequence>MMEQGPKAGRALLDRYHLRNYVIKPPPLRTLPIPTAAAEDDNERTTSHDNASMMDAFLSLSSSTAVTHRNVISSWNSLPQEPPALPSSSSSSHFTVTASIPAPKFTGETLQQRLHSLIDGASDNWNYAIFWQLSPAAAGVALTWCDGYYRGLDEDNRVPHRRKGKTGVRAEPGLEVNSFMSGGSGNDSADEKATDTEWFFLVSMTQTFAPGFGLPGQTLLTGSPAWLTTEEVLEADPCERAMLARVFGLRTMACVPLPCGAVVEVGSTQEIYQNVNFLNKIRELFHGRTATTSWQPSVEHGALQEPCDLYISEPSASKPPNSSVNVAISPTRGGADSLCTDKYISHEIKKSSSSNDDDDWFLSTPISAVKLEGLLDCIAGDSSNRYSDMQASVREVTRSTALMDPAYNRPKKRGRKPANGREESVDHLEAERQRRKKLNQRFYSLRSVVPHVSKMDKASLLADAVAYINELRSKAKALDEDKRRLLAELAELEVNKETATGSQTPTNPPPGSMVWCADALMEVEVKIFGREAIVRVQSDWRRHPAARLMAALRELELEVNCANVSVVKELMMQQVTVKMTNRVYTQEQLTAALFAAVGVAGET</sequence>
<evidence type="ECO:0000256" key="4">
    <source>
        <dbReference type="ARBA" id="ARBA00023163"/>
    </source>
</evidence>
<dbReference type="InterPro" id="IPR054502">
    <property type="entry name" value="bHLH-TF_ACT-like_plant"/>
</dbReference>
<evidence type="ECO:0000256" key="3">
    <source>
        <dbReference type="ARBA" id="ARBA00023015"/>
    </source>
</evidence>
<comment type="subcellular location">
    <subcellularLocation>
        <location evidence="1 6">Nucleus</location>
    </subcellularLocation>
</comment>
<evidence type="ECO:0000256" key="7">
    <source>
        <dbReference type="SAM" id="Coils"/>
    </source>
</evidence>
<comment type="similarity">
    <text evidence="2">Belongs to the bHLH protein family.</text>
</comment>
<evidence type="ECO:0000313" key="10">
    <source>
        <dbReference type="EMBL" id="KAG6508997.1"/>
    </source>
</evidence>
<dbReference type="Pfam" id="PF00010">
    <property type="entry name" value="HLH"/>
    <property type="match status" value="1"/>
</dbReference>
<dbReference type="InterPro" id="IPR011598">
    <property type="entry name" value="bHLH_dom"/>
</dbReference>
<dbReference type="PANTHER" id="PTHR11514:SF43">
    <property type="entry name" value="TRANSCRIPTION FACTOR MYC2"/>
    <property type="match status" value="1"/>
</dbReference>
<feature type="domain" description="BHLH" evidence="9">
    <location>
        <begin position="422"/>
        <end position="471"/>
    </location>
</feature>
<dbReference type="GO" id="GO:0005634">
    <property type="term" value="C:nucleus"/>
    <property type="evidence" value="ECO:0007669"/>
    <property type="project" value="UniProtKB-SubCell"/>
</dbReference>
<dbReference type="InterPro" id="IPR025610">
    <property type="entry name" value="MYC/MYB_N"/>
</dbReference>
<dbReference type="SMART" id="SM00353">
    <property type="entry name" value="HLH"/>
    <property type="match status" value="1"/>
</dbReference>
<dbReference type="GO" id="GO:0000976">
    <property type="term" value="F:transcription cis-regulatory region binding"/>
    <property type="evidence" value="ECO:0007669"/>
    <property type="project" value="TreeGrafter"/>
</dbReference>
<name>A0A8J5GPF6_ZINOF</name>
<keyword evidence="5 6" id="KW-0539">Nucleus</keyword>
<evidence type="ECO:0000256" key="8">
    <source>
        <dbReference type="SAM" id="MobiDB-lite"/>
    </source>
</evidence>
<keyword evidence="3 6" id="KW-0805">Transcription regulation</keyword>
<dbReference type="Pfam" id="PF14215">
    <property type="entry name" value="bHLH-MYC_N"/>
    <property type="match status" value="1"/>
</dbReference>
<feature type="region of interest" description="Disordered" evidence="8">
    <location>
        <begin position="406"/>
        <end position="433"/>
    </location>
</feature>
<dbReference type="PROSITE" id="PS50888">
    <property type="entry name" value="BHLH"/>
    <property type="match status" value="1"/>
</dbReference>
<proteinExistence type="inferred from homology"/>
<dbReference type="PANTHER" id="PTHR11514">
    <property type="entry name" value="MYC"/>
    <property type="match status" value="1"/>
</dbReference>
<dbReference type="GO" id="GO:0046983">
    <property type="term" value="F:protein dimerization activity"/>
    <property type="evidence" value="ECO:0007669"/>
    <property type="project" value="InterPro"/>
</dbReference>